<feature type="compositionally biased region" description="Pro residues" evidence="6">
    <location>
        <begin position="1"/>
        <end position="10"/>
    </location>
</feature>
<keyword evidence="2" id="KW-0677">Repeat</keyword>
<dbReference type="PROSITE" id="PS50102">
    <property type="entry name" value="RRM"/>
    <property type="match status" value="3"/>
</dbReference>
<dbReference type="AlphaFoldDB" id="A0ABD3MJI8"/>
<evidence type="ECO:0000256" key="6">
    <source>
        <dbReference type="SAM" id="MobiDB-lite"/>
    </source>
</evidence>
<dbReference type="Pfam" id="PF00076">
    <property type="entry name" value="RRM_1"/>
    <property type="match status" value="1"/>
</dbReference>
<gene>
    <name evidence="8" type="ORF">ACHAWU_001592</name>
</gene>
<feature type="region of interest" description="Disordered" evidence="6">
    <location>
        <begin position="819"/>
        <end position="957"/>
    </location>
</feature>
<feature type="compositionally biased region" description="Basic and acidic residues" evidence="6">
    <location>
        <begin position="827"/>
        <end position="842"/>
    </location>
</feature>
<feature type="compositionally biased region" description="Basic and acidic residues" evidence="6">
    <location>
        <begin position="195"/>
        <end position="231"/>
    </location>
</feature>
<feature type="compositionally biased region" description="Basic and acidic residues" evidence="6">
    <location>
        <begin position="861"/>
        <end position="889"/>
    </location>
</feature>
<keyword evidence="9" id="KW-1185">Reference proteome</keyword>
<comment type="subcellular location">
    <subcellularLocation>
        <location evidence="1">Nucleus</location>
    </subcellularLocation>
</comment>
<feature type="domain" description="RRM" evidence="7">
    <location>
        <begin position="238"/>
        <end position="335"/>
    </location>
</feature>
<accession>A0ABD3MJI8</accession>
<evidence type="ECO:0000256" key="2">
    <source>
        <dbReference type="ARBA" id="ARBA00022737"/>
    </source>
</evidence>
<dbReference type="EMBL" id="JALLBG020000140">
    <property type="protein sequence ID" value="KAL3762141.1"/>
    <property type="molecule type" value="Genomic_DNA"/>
</dbReference>
<feature type="compositionally biased region" description="Basic and acidic residues" evidence="6">
    <location>
        <begin position="339"/>
        <end position="350"/>
    </location>
</feature>
<dbReference type="GO" id="GO:0003723">
    <property type="term" value="F:RNA binding"/>
    <property type="evidence" value="ECO:0007669"/>
    <property type="project" value="UniProtKB-UniRule"/>
</dbReference>
<feature type="domain" description="RRM" evidence="7">
    <location>
        <begin position="427"/>
        <end position="538"/>
    </location>
</feature>
<evidence type="ECO:0000256" key="5">
    <source>
        <dbReference type="PROSITE-ProRule" id="PRU00176"/>
    </source>
</evidence>
<name>A0ABD3MJI8_9STRA</name>
<reference evidence="8 9" key="1">
    <citation type="submission" date="2024-10" db="EMBL/GenBank/DDBJ databases">
        <title>Updated reference genomes for cyclostephanoid diatoms.</title>
        <authorList>
            <person name="Roberts W.R."/>
            <person name="Alverson A.J."/>
        </authorList>
    </citation>
    <scope>NUCLEOTIDE SEQUENCE [LARGE SCALE GENOMIC DNA]</scope>
    <source>
        <strain evidence="8 9">AJA232-27</strain>
    </source>
</reference>
<feature type="compositionally biased region" description="Low complexity" evidence="6">
    <location>
        <begin position="175"/>
        <end position="192"/>
    </location>
</feature>
<evidence type="ECO:0000256" key="1">
    <source>
        <dbReference type="ARBA" id="ARBA00004123"/>
    </source>
</evidence>
<evidence type="ECO:0000313" key="8">
    <source>
        <dbReference type="EMBL" id="KAL3762141.1"/>
    </source>
</evidence>
<evidence type="ECO:0000313" key="9">
    <source>
        <dbReference type="Proteomes" id="UP001530293"/>
    </source>
</evidence>
<feature type="region of interest" description="Disordered" evidence="6">
    <location>
        <begin position="1"/>
        <end position="20"/>
    </location>
</feature>
<dbReference type="SUPFAM" id="SSF54928">
    <property type="entry name" value="RNA-binding domain, RBD"/>
    <property type="match status" value="3"/>
</dbReference>
<dbReference type="InterPro" id="IPR035979">
    <property type="entry name" value="RBD_domain_sf"/>
</dbReference>
<dbReference type="Gene3D" id="3.30.70.330">
    <property type="match status" value="4"/>
</dbReference>
<dbReference type="SMART" id="SM00360">
    <property type="entry name" value="RRM"/>
    <property type="match status" value="4"/>
</dbReference>
<comment type="caution">
    <text evidence="8">The sequence shown here is derived from an EMBL/GenBank/DDBJ whole genome shotgun (WGS) entry which is preliminary data.</text>
</comment>
<feature type="compositionally biased region" description="Basic and acidic residues" evidence="6">
    <location>
        <begin position="947"/>
        <end position="957"/>
    </location>
</feature>
<feature type="region of interest" description="Disordered" evidence="6">
    <location>
        <begin position="339"/>
        <end position="421"/>
    </location>
</feature>
<dbReference type="InterPro" id="IPR000504">
    <property type="entry name" value="RRM_dom"/>
</dbReference>
<sequence>MAGPSSPPINPSNSNSNNMNMKIIDYQSIDQSIPLDLMELKSQTMMERKRSQKDNSQLGKTLFVKFYPPSASITRQHLSDHFSNYGPVNRCSVIRQSKPKVHQNASADAGDDGGDGKVDRGSKGYGFVRFVNEDDAKRAADAIQKKASAGGKKNVGEVMVVDGVQYKIHAERAVDAATATSSSDAPPTTTTTFMHKKDQRHDTTTKTSNDSHTEPTDASKGGDDDANFKAESKRKRTSRVIIRNLSFYANEKHVKSAMETHFGPVAAVDIPLVPDLPNESNDKSKNKKSSTAAVPRHRGFAFVTFTNANAAKQAVERGGEIKIKNRLVAIDFSVSKIEHQKMMKEGQNQKDEEDTESESESDDGENSDNEDDSSEEDSAEDTEDDDGSESNSDEDEVEDDGEESSQTNREIDSTQKAPEFDSTEAKRTLFLRNVPFDATRHDVFELFRKFGRIEAVYLVKDHQTGVFKGTAFVRFESVKGCAAAMEASGAGNDETHTESTPESAQFVSSKNIAMGLGEGNMSGLTLKGRHILVDLAVDRTTASSLAIQRDADGKPIKKMVGKDRRNLYLKNEGRVSSAADSGDAKAASAKHGGMWEDLPPSDRTKRERAFADKSTKLRSPLFFINPNRISIRNLAKQINEAELKKLVFDALKAGLKDGLVTPKDAVAHWRAGGELAHSEVMRRATDPTLVTPPVDDKNMKECVASVFIDRDVSGGKKTADAPSRGFGFVEFTHHTHALAVLRQLNNNPMYSAQYAAGGKHASDMAKQKRGKKTKKTTADPETGAEFRNEDGKVLVPRLIVEFAVENKVKARQQAEKVAQKKANKIKQKLEKRENENDDVEKVKQKKQSRGALQREKKRARKEAGEDQKEITDISAKKQKLENKEVEKPKEKKAKLVKPQKKRKVDKEEEDLEDMIRSYKSSFSKGGGTSAANESVAEEGNSSAPTKSSREITKRWFE</sequence>
<evidence type="ECO:0000256" key="3">
    <source>
        <dbReference type="ARBA" id="ARBA00022884"/>
    </source>
</evidence>
<keyword evidence="3 5" id="KW-0694">RNA-binding</keyword>
<dbReference type="PANTHER" id="PTHR48039:SF5">
    <property type="entry name" value="RNA-BINDING PROTEIN 28"/>
    <property type="match status" value="1"/>
</dbReference>
<dbReference type="InterPro" id="IPR051945">
    <property type="entry name" value="RRM_MRD1_RNA_proc_ribogen"/>
</dbReference>
<keyword evidence="4" id="KW-0539">Nucleus</keyword>
<proteinExistence type="predicted"/>
<feature type="region of interest" description="Disordered" evidence="6">
    <location>
        <begin position="579"/>
        <end position="604"/>
    </location>
</feature>
<feature type="region of interest" description="Disordered" evidence="6">
    <location>
        <begin position="174"/>
        <end position="235"/>
    </location>
</feature>
<dbReference type="PANTHER" id="PTHR48039">
    <property type="entry name" value="RNA-BINDING MOTIF PROTEIN 14B"/>
    <property type="match status" value="1"/>
</dbReference>
<dbReference type="Proteomes" id="UP001530293">
    <property type="component" value="Unassembled WGS sequence"/>
</dbReference>
<feature type="domain" description="RRM" evidence="7">
    <location>
        <begin position="60"/>
        <end position="181"/>
    </location>
</feature>
<dbReference type="GO" id="GO:0005634">
    <property type="term" value="C:nucleus"/>
    <property type="evidence" value="ECO:0007669"/>
    <property type="project" value="UniProtKB-SubCell"/>
</dbReference>
<feature type="region of interest" description="Disordered" evidence="6">
    <location>
        <begin position="758"/>
        <end position="788"/>
    </location>
</feature>
<feature type="region of interest" description="Disordered" evidence="6">
    <location>
        <begin position="97"/>
        <end position="118"/>
    </location>
</feature>
<organism evidence="8 9">
    <name type="scientific">Discostella pseudostelligera</name>
    <dbReference type="NCBI Taxonomy" id="259834"/>
    <lineage>
        <taxon>Eukaryota</taxon>
        <taxon>Sar</taxon>
        <taxon>Stramenopiles</taxon>
        <taxon>Ochrophyta</taxon>
        <taxon>Bacillariophyta</taxon>
        <taxon>Coscinodiscophyceae</taxon>
        <taxon>Thalassiosirophycidae</taxon>
        <taxon>Stephanodiscales</taxon>
        <taxon>Stephanodiscaceae</taxon>
        <taxon>Discostella</taxon>
    </lineage>
</organism>
<feature type="compositionally biased region" description="Basic residues" evidence="6">
    <location>
        <begin position="890"/>
        <end position="903"/>
    </location>
</feature>
<evidence type="ECO:0000259" key="7">
    <source>
        <dbReference type="PROSITE" id="PS50102"/>
    </source>
</evidence>
<feature type="compositionally biased region" description="Low complexity" evidence="6">
    <location>
        <begin position="579"/>
        <end position="590"/>
    </location>
</feature>
<evidence type="ECO:0000256" key="4">
    <source>
        <dbReference type="ARBA" id="ARBA00023242"/>
    </source>
</evidence>
<protein>
    <recommendedName>
        <fullName evidence="7">RRM domain-containing protein</fullName>
    </recommendedName>
</protein>
<dbReference type="InterPro" id="IPR012677">
    <property type="entry name" value="Nucleotide-bd_a/b_plait_sf"/>
</dbReference>
<feature type="compositionally biased region" description="Acidic residues" evidence="6">
    <location>
        <begin position="351"/>
        <end position="403"/>
    </location>
</feature>